<accession>A0A8J3CIC4</accession>
<dbReference type="GO" id="GO:0046872">
    <property type="term" value="F:metal ion binding"/>
    <property type="evidence" value="ECO:0007669"/>
    <property type="project" value="UniProtKB-KW"/>
</dbReference>
<dbReference type="GO" id="GO:0008033">
    <property type="term" value="P:tRNA processing"/>
    <property type="evidence" value="ECO:0007669"/>
    <property type="project" value="UniProtKB-KW"/>
</dbReference>
<reference evidence="6" key="1">
    <citation type="journal article" date="2014" name="Int. J. Syst. Evol. Microbiol.">
        <title>Complete genome sequence of Corynebacterium casei LMG S-19264T (=DSM 44701T), isolated from a smear-ripened cheese.</title>
        <authorList>
            <consortium name="US DOE Joint Genome Institute (JGI-PGF)"/>
            <person name="Walter F."/>
            <person name="Albersmeier A."/>
            <person name="Kalinowski J."/>
            <person name="Ruckert C."/>
        </authorList>
    </citation>
    <scope>NUCLEOTIDE SEQUENCE</scope>
    <source>
        <strain evidence="6">CGMCC 4.5737</strain>
    </source>
</reference>
<feature type="domain" description="Archease" evidence="5">
    <location>
        <begin position="16"/>
        <end position="147"/>
    </location>
</feature>
<dbReference type="Gene3D" id="3.55.10.10">
    <property type="entry name" value="Archease domain"/>
    <property type="match status" value="1"/>
</dbReference>
<dbReference type="Proteomes" id="UP000637578">
    <property type="component" value="Unassembled WGS sequence"/>
</dbReference>
<keyword evidence="7" id="KW-1185">Reference proteome</keyword>
<dbReference type="EMBL" id="BMMK01000027">
    <property type="protein sequence ID" value="GGM71746.1"/>
    <property type="molecule type" value="Genomic_DNA"/>
</dbReference>
<comment type="caution">
    <text evidence="6">The sequence shown here is derived from an EMBL/GenBank/DDBJ whole genome shotgun (WGS) entry which is preliminary data.</text>
</comment>
<evidence type="ECO:0000256" key="2">
    <source>
        <dbReference type="ARBA" id="ARBA00022694"/>
    </source>
</evidence>
<proteinExistence type="inferred from homology"/>
<evidence type="ECO:0000256" key="1">
    <source>
        <dbReference type="ARBA" id="ARBA00007963"/>
    </source>
</evidence>
<dbReference type="AlphaFoldDB" id="A0A8J3CIC4"/>
<dbReference type="InterPro" id="IPR036820">
    <property type="entry name" value="Archease_dom_sf"/>
</dbReference>
<evidence type="ECO:0000256" key="3">
    <source>
        <dbReference type="ARBA" id="ARBA00022723"/>
    </source>
</evidence>
<evidence type="ECO:0000259" key="5">
    <source>
        <dbReference type="Pfam" id="PF01951"/>
    </source>
</evidence>
<reference evidence="6" key="2">
    <citation type="submission" date="2020-09" db="EMBL/GenBank/DDBJ databases">
        <authorList>
            <person name="Sun Q."/>
            <person name="Zhou Y."/>
        </authorList>
    </citation>
    <scope>NUCLEOTIDE SEQUENCE</scope>
    <source>
        <strain evidence="6">CGMCC 4.5737</strain>
    </source>
</reference>
<dbReference type="Pfam" id="PF01951">
    <property type="entry name" value="Archease"/>
    <property type="match status" value="1"/>
</dbReference>
<dbReference type="InterPro" id="IPR023572">
    <property type="entry name" value="Archease_dom"/>
</dbReference>
<evidence type="ECO:0000313" key="7">
    <source>
        <dbReference type="Proteomes" id="UP000637578"/>
    </source>
</evidence>
<sequence>MPARHAMSTAADAGHRIVPHTADLRLEAWGPTRERCAAEAVRALVGSFADLEAAQPVGTRERAVVATSDSDLLVAVLDEIIYHLDTARELPSRAEVTATPEGARLRFEAVDIAGAVLIGPVPKAVSLHELRFEPTLDGWCCSVTVDV</sequence>
<keyword evidence="3" id="KW-0479">Metal-binding</keyword>
<keyword evidence="2" id="KW-0819">tRNA processing</keyword>
<comment type="similarity">
    <text evidence="1">Belongs to the archease family.</text>
</comment>
<name>A0A8J3CIC4_9PSEU</name>
<evidence type="ECO:0000256" key="4">
    <source>
        <dbReference type="ARBA" id="ARBA00022837"/>
    </source>
</evidence>
<keyword evidence="4" id="KW-0106">Calcium</keyword>
<evidence type="ECO:0000313" key="6">
    <source>
        <dbReference type="EMBL" id="GGM71746.1"/>
    </source>
</evidence>
<gene>
    <name evidence="6" type="ORF">GCM10012275_47800</name>
</gene>
<protein>
    <recommendedName>
        <fullName evidence="5">Archease domain-containing protein</fullName>
    </recommendedName>
</protein>
<dbReference type="SUPFAM" id="SSF69819">
    <property type="entry name" value="MTH1598-like"/>
    <property type="match status" value="1"/>
</dbReference>
<dbReference type="RefSeq" id="WP_229686666.1">
    <property type="nucleotide sequence ID" value="NZ_BMMK01000027.1"/>
</dbReference>
<organism evidence="6 7">
    <name type="scientific">Longimycelium tulufanense</name>
    <dbReference type="NCBI Taxonomy" id="907463"/>
    <lineage>
        <taxon>Bacteria</taxon>
        <taxon>Bacillati</taxon>
        <taxon>Actinomycetota</taxon>
        <taxon>Actinomycetes</taxon>
        <taxon>Pseudonocardiales</taxon>
        <taxon>Pseudonocardiaceae</taxon>
        <taxon>Longimycelium</taxon>
    </lineage>
</organism>